<dbReference type="EMBL" id="CAJOBA010054906">
    <property type="protein sequence ID" value="CAF4278844.1"/>
    <property type="molecule type" value="Genomic_DNA"/>
</dbReference>
<evidence type="ECO:0000313" key="5">
    <source>
        <dbReference type="EMBL" id="CAF4278844.1"/>
    </source>
</evidence>
<dbReference type="Proteomes" id="UP000663829">
    <property type="component" value="Unassembled WGS sequence"/>
</dbReference>
<proteinExistence type="predicted"/>
<accession>A0A814ZSC0</accession>
<evidence type="ECO:0000313" key="4">
    <source>
        <dbReference type="EMBL" id="CAF4011417.1"/>
    </source>
</evidence>
<feature type="transmembrane region" description="Helical" evidence="1">
    <location>
        <begin position="7"/>
        <end position="25"/>
    </location>
</feature>
<protein>
    <submittedName>
        <fullName evidence="2">Uncharacterized protein</fullName>
    </submittedName>
</protein>
<keyword evidence="1" id="KW-0472">Membrane</keyword>
<dbReference type="Proteomes" id="UP000677228">
    <property type="component" value="Unassembled WGS sequence"/>
</dbReference>
<sequence>MLRLQQFLFRSPLYVVVLVVTVLTVEDVPLPVYPVVEAGTVMGLVATPGGAVTIAMGSVVTLGIIVVDMVVVKPVDAP</sequence>
<dbReference type="EMBL" id="CAJNOK010032950">
    <property type="protein sequence ID" value="CAF1489464.1"/>
    <property type="molecule type" value="Genomic_DNA"/>
</dbReference>
<evidence type="ECO:0000313" key="6">
    <source>
        <dbReference type="Proteomes" id="UP000663829"/>
    </source>
</evidence>
<evidence type="ECO:0000313" key="3">
    <source>
        <dbReference type="EMBL" id="CAF1489464.1"/>
    </source>
</evidence>
<evidence type="ECO:0000256" key="1">
    <source>
        <dbReference type="SAM" id="Phobius"/>
    </source>
</evidence>
<name>A0A814ZSC0_9BILA</name>
<keyword evidence="6" id="KW-1185">Reference proteome</keyword>
<dbReference type="EMBL" id="CAJOBC010012244">
    <property type="protein sequence ID" value="CAF4011417.1"/>
    <property type="molecule type" value="Genomic_DNA"/>
</dbReference>
<gene>
    <name evidence="2" type="ORF">GPM918_LOCUS25877</name>
    <name evidence="3" type="ORF">OVA965_LOCUS36429</name>
    <name evidence="4" type="ORF">SRO942_LOCUS25938</name>
    <name evidence="5" type="ORF">TMI583_LOCUS37439</name>
</gene>
<dbReference type="EMBL" id="CAJNOQ010010200">
    <property type="protein sequence ID" value="CAF1245640.1"/>
    <property type="molecule type" value="Genomic_DNA"/>
</dbReference>
<dbReference type="Proteomes" id="UP000682733">
    <property type="component" value="Unassembled WGS sequence"/>
</dbReference>
<organism evidence="2 6">
    <name type="scientific">Didymodactylos carnosus</name>
    <dbReference type="NCBI Taxonomy" id="1234261"/>
    <lineage>
        <taxon>Eukaryota</taxon>
        <taxon>Metazoa</taxon>
        <taxon>Spiralia</taxon>
        <taxon>Gnathifera</taxon>
        <taxon>Rotifera</taxon>
        <taxon>Eurotatoria</taxon>
        <taxon>Bdelloidea</taxon>
        <taxon>Philodinida</taxon>
        <taxon>Philodinidae</taxon>
        <taxon>Didymodactylos</taxon>
    </lineage>
</organism>
<evidence type="ECO:0000313" key="2">
    <source>
        <dbReference type="EMBL" id="CAF1245640.1"/>
    </source>
</evidence>
<keyword evidence="1" id="KW-0812">Transmembrane</keyword>
<reference evidence="2" key="1">
    <citation type="submission" date="2021-02" db="EMBL/GenBank/DDBJ databases">
        <authorList>
            <person name="Nowell W R."/>
        </authorList>
    </citation>
    <scope>NUCLEOTIDE SEQUENCE</scope>
</reference>
<dbReference type="Proteomes" id="UP000681722">
    <property type="component" value="Unassembled WGS sequence"/>
</dbReference>
<keyword evidence="1" id="KW-1133">Transmembrane helix</keyword>
<feature type="transmembrane region" description="Helical" evidence="1">
    <location>
        <begin position="45"/>
        <end position="72"/>
    </location>
</feature>
<comment type="caution">
    <text evidence="2">The sequence shown here is derived from an EMBL/GenBank/DDBJ whole genome shotgun (WGS) entry which is preliminary data.</text>
</comment>
<dbReference type="AlphaFoldDB" id="A0A814ZSC0"/>